<sequence>MTNESRHSVDIVVKGKAGNQLGTQRLAYSGYNLMDRLVKKGLPFTLPIAEGQKLTLPALDGIGTMVVVYDIYDAGDIRSDMANGTASKNFSFIQYMRESAVLAASGDMLLDTSITPAEFPDFPAGRAVPANMSIKLHGIHGNPVADYVSSGNGFYSTFLKLVREREVLLDEDREGIPFL</sequence>
<proteinExistence type="predicted"/>
<dbReference type="EMBL" id="BARW01021467">
    <property type="protein sequence ID" value="GAI88922.1"/>
    <property type="molecule type" value="Genomic_DNA"/>
</dbReference>
<name>X1S7A2_9ZZZZ</name>
<accession>X1S7A2</accession>
<dbReference type="AlphaFoldDB" id="X1S7A2"/>
<feature type="non-terminal residue" evidence="1">
    <location>
        <position position="179"/>
    </location>
</feature>
<gene>
    <name evidence="1" type="ORF">S12H4_36060</name>
</gene>
<reference evidence="1" key="1">
    <citation type="journal article" date="2014" name="Front. Microbiol.">
        <title>High frequency of phylogenetically diverse reductive dehalogenase-homologous genes in deep subseafloor sedimentary metagenomes.</title>
        <authorList>
            <person name="Kawai M."/>
            <person name="Futagami T."/>
            <person name="Toyoda A."/>
            <person name="Takaki Y."/>
            <person name="Nishi S."/>
            <person name="Hori S."/>
            <person name="Arai W."/>
            <person name="Tsubouchi T."/>
            <person name="Morono Y."/>
            <person name="Uchiyama I."/>
            <person name="Ito T."/>
            <person name="Fujiyama A."/>
            <person name="Inagaki F."/>
            <person name="Takami H."/>
        </authorList>
    </citation>
    <scope>NUCLEOTIDE SEQUENCE</scope>
    <source>
        <strain evidence="1">Expedition CK06-06</strain>
    </source>
</reference>
<organism evidence="1">
    <name type="scientific">marine sediment metagenome</name>
    <dbReference type="NCBI Taxonomy" id="412755"/>
    <lineage>
        <taxon>unclassified sequences</taxon>
        <taxon>metagenomes</taxon>
        <taxon>ecological metagenomes</taxon>
    </lineage>
</organism>
<protein>
    <submittedName>
        <fullName evidence="1">Uncharacterized protein</fullName>
    </submittedName>
</protein>
<evidence type="ECO:0000313" key="1">
    <source>
        <dbReference type="EMBL" id="GAI88922.1"/>
    </source>
</evidence>
<comment type="caution">
    <text evidence="1">The sequence shown here is derived from an EMBL/GenBank/DDBJ whole genome shotgun (WGS) entry which is preliminary data.</text>
</comment>